<dbReference type="Proteomes" id="UP001497382">
    <property type="component" value="Unassembled WGS sequence"/>
</dbReference>
<keyword evidence="2" id="KW-1185">Reference proteome</keyword>
<comment type="caution">
    <text evidence="1">The sequence shown here is derived from an EMBL/GenBank/DDBJ whole genome shotgun (WGS) entry which is preliminary data.</text>
</comment>
<proteinExistence type="predicted"/>
<evidence type="ECO:0000313" key="2">
    <source>
        <dbReference type="Proteomes" id="UP001497382"/>
    </source>
</evidence>
<organism evidence="1 2">
    <name type="scientific">Larinioides sclopetarius</name>
    <dbReference type="NCBI Taxonomy" id="280406"/>
    <lineage>
        <taxon>Eukaryota</taxon>
        <taxon>Metazoa</taxon>
        <taxon>Ecdysozoa</taxon>
        <taxon>Arthropoda</taxon>
        <taxon>Chelicerata</taxon>
        <taxon>Arachnida</taxon>
        <taxon>Araneae</taxon>
        <taxon>Araneomorphae</taxon>
        <taxon>Entelegynae</taxon>
        <taxon>Araneoidea</taxon>
        <taxon>Araneidae</taxon>
        <taxon>Larinioides</taxon>
    </lineage>
</organism>
<dbReference type="EMBL" id="CAXIEN010000454">
    <property type="protein sequence ID" value="CAL1298087.1"/>
    <property type="molecule type" value="Genomic_DNA"/>
</dbReference>
<evidence type="ECO:0000313" key="1">
    <source>
        <dbReference type="EMBL" id="CAL1298087.1"/>
    </source>
</evidence>
<gene>
    <name evidence="1" type="ORF">LARSCL_LOCUS20692</name>
</gene>
<protein>
    <submittedName>
        <fullName evidence="1">Uncharacterized protein</fullName>
    </submittedName>
</protein>
<reference evidence="1 2" key="1">
    <citation type="submission" date="2024-04" db="EMBL/GenBank/DDBJ databases">
        <authorList>
            <person name="Rising A."/>
            <person name="Reimegard J."/>
            <person name="Sonavane S."/>
            <person name="Akerstrom W."/>
            <person name="Nylinder S."/>
            <person name="Hedman E."/>
            <person name="Kallberg Y."/>
        </authorList>
    </citation>
    <scope>NUCLEOTIDE SEQUENCE [LARGE SCALE GENOMIC DNA]</scope>
</reference>
<name>A0AAV2BPI6_9ARAC</name>
<sequence>MTETDLFLTCTSSETRSLYGLFREPLKVKNTYYN</sequence>
<accession>A0AAV2BPI6</accession>
<dbReference type="AlphaFoldDB" id="A0AAV2BPI6"/>